<accession>A0AAE0KS27</accession>
<feature type="compositionally biased region" description="Pro residues" evidence="1">
    <location>
        <begin position="745"/>
        <end position="755"/>
    </location>
</feature>
<dbReference type="EMBL" id="LGRX02019355">
    <property type="protein sequence ID" value="KAK3258662.1"/>
    <property type="molecule type" value="Genomic_DNA"/>
</dbReference>
<proteinExistence type="predicted"/>
<feature type="region of interest" description="Disordered" evidence="1">
    <location>
        <begin position="838"/>
        <end position="872"/>
    </location>
</feature>
<dbReference type="AlphaFoldDB" id="A0AAE0KS27"/>
<feature type="compositionally biased region" description="Basic and acidic residues" evidence="1">
    <location>
        <begin position="794"/>
        <end position="808"/>
    </location>
</feature>
<evidence type="ECO:0000256" key="1">
    <source>
        <dbReference type="SAM" id="MobiDB-lite"/>
    </source>
</evidence>
<dbReference type="Proteomes" id="UP001190700">
    <property type="component" value="Unassembled WGS sequence"/>
</dbReference>
<evidence type="ECO:0000313" key="3">
    <source>
        <dbReference type="Proteomes" id="UP001190700"/>
    </source>
</evidence>
<keyword evidence="3" id="KW-1185">Reference proteome</keyword>
<gene>
    <name evidence="2" type="ORF">CYMTET_32292</name>
</gene>
<evidence type="ECO:0008006" key="4">
    <source>
        <dbReference type="Google" id="ProtNLM"/>
    </source>
</evidence>
<name>A0AAE0KS27_9CHLO</name>
<reference evidence="2 3" key="1">
    <citation type="journal article" date="2015" name="Genome Biol. Evol.">
        <title>Comparative Genomics of a Bacterivorous Green Alga Reveals Evolutionary Causalities and Consequences of Phago-Mixotrophic Mode of Nutrition.</title>
        <authorList>
            <person name="Burns J.A."/>
            <person name="Paasch A."/>
            <person name="Narechania A."/>
            <person name="Kim E."/>
        </authorList>
    </citation>
    <scope>NUCLEOTIDE SEQUENCE [LARGE SCALE GENOMIC DNA]</scope>
    <source>
        <strain evidence="2 3">PLY_AMNH</strain>
    </source>
</reference>
<comment type="caution">
    <text evidence="2">The sequence shown here is derived from an EMBL/GenBank/DDBJ whole genome shotgun (WGS) entry which is preliminary data.</text>
</comment>
<feature type="region of interest" description="Disordered" evidence="1">
    <location>
        <begin position="683"/>
        <end position="822"/>
    </location>
</feature>
<evidence type="ECO:0000313" key="2">
    <source>
        <dbReference type="EMBL" id="KAK3258662.1"/>
    </source>
</evidence>
<feature type="compositionally biased region" description="Polar residues" evidence="1">
    <location>
        <begin position="838"/>
        <end position="849"/>
    </location>
</feature>
<organism evidence="2 3">
    <name type="scientific">Cymbomonas tetramitiformis</name>
    <dbReference type="NCBI Taxonomy" id="36881"/>
    <lineage>
        <taxon>Eukaryota</taxon>
        <taxon>Viridiplantae</taxon>
        <taxon>Chlorophyta</taxon>
        <taxon>Pyramimonadophyceae</taxon>
        <taxon>Pyramimonadales</taxon>
        <taxon>Pyramimonadaceae</taxon>
        <taxon>Cymbomonas</taxon>
    </lineage>
</organism>
<protein>
    <recommendedName>
        <fullName evidence="4">Sfi1 spindle body domain-containing protein</fullName>
    </recommendedName>
</protein>
<sequence>MSCTPGEWRPEKARTCLWLWARLAGWQRRAWRQLQRATRRRGLQLGGCVLTGWGMVIKLHSVWAHATHMVRRAQKIRITGMVHREWNLLTWRVMSVRRVGCIIRKRRLHGLCQLAVTFWGDFVRERRDQIGGMRARASGRWQAEVLDAWRHVQGHRLAALRETWVRWRLAMAHSAVRHIWLQKVEAGHTALMFLTWKEAVCVAKAKALSQLSATVHLTTLSFHRWHWHASSKKEKARRARINCRRRMQTTLVQVARAWRAWCIRQETSLAAHMEHWMRLLQQIVHSWLRRAQASAVLCQAERSVHLQAWRDVTAWRVRMSCAARTLQAAAGARVVATALRAWHEAGARRRLALSVQAATRTRVRAGVVRMWYGLQALRHIELRLRAATKARAVRGAWSAWYGLRALRNIEQRLRWKSEQRVAGWVLRELGAHAATLRSRRASLAHGLARHRERMVLAMLTGWQRACWRARDLRRFSAVLAQIGAGRHVETRKEALSTALHGWAEWMQGCRLLRFSGTPRQCPLPRTKPLFEGECVPQATTEERHVAGTGRAAVTRPPALEESEALAISSPVVEEEARLTAQPALACTPMYTASSGMNYSLHPETQDDGAHVFPIIPAGRPPATQWRAPAAEGAPFPENRIELRARAAAREAVQELSSDDEIEKYKGAVGEKLLGTLASLLQDGPPQRLSPTAHLRGVAGPHTHISPGGAWTGMQRGDLPFPHASANSEGLPPPPLAVESDTDLPSPAPVTPPATSAPPGQAHPPRGLHHRPPRPARSLLSDFSAAATLTPPPRSEADQSPKCHSEHRPPRGPSEISGLRGAPPTHIRMEDVFARTAQQLSPAETPQPSTAPLGGAGGQRVSRTATKGTDKWSVKGPLLEVAVPLPAASCPTPRPVSPAQTECAASELTTQTETMGLPVASSRASGHVLGLVDEAADGVVSPLRQFRFTSVYDSTAGKMLVSPVTAFRYLDH</sequence>